<dbReference type="PROSITE" id="PS00584">
    <property type="entry name" value="PFKB_KINASES_2"/>
    <property type="match status" value="1"/>
</dbReference>
<proteinExistence type="predicted"/>
<keyword evidence="5" id="KW-1185">Reference proteome</keyword>
<evidence type="ECO:0000256" key="1">
    <source>
        <dbReference type="ARBA" id="ARBA00022679"/>
    </source>
</evidence>
<protein>
    <submittedName>
        <fullName evidence="4">Pseudouridine kinase</fullName>
    </submittedName>
</protein>
<dbReference type="InterPro" id="IPR011611">
    <property type="entry name" value="PfkB_dom"/>
</dbReference>
<evidence type="ECO:0000256" key="2">
    <source>
        <dbReference type="ARBA" id="ARBA00022777"/>
    </source>
</evidence>
<dbReference type="PANTHER" id="PTHR10584:SF166">
    <property type="entry name" value="RIBOKINASE"/>
    <property type="match status" value="1"/>
</dbReference>
<dbReference type="CDD" id="cd01941">
    <property type="entry name" value="YeiC_kinase_like"/>
    <property type="match status" value="1"/>
</dbReference>
<feature type="domain" description="Carbohydrate kinase PfkB" evidence="3">
    <location>
        <begin position="5"/>
        <end position="293"/>
    </location>
</feature>
<evidence type="ECO:0000313" key="4">
    <source>
        <dbReference type="EMBL" id="SHJ34107.1"/>
    </source>
</evidence>
<sequence>MTNKEYVVVIGGANMDLLGTPKGRLIMEDSNPGVITTSAGGVGRNIAENLALLKVETKLLTAVGKDIYGDRIMKDTLESGVDTRYVRCLPKKSTSVYMSILDENNNMKLALSHMDITEEIDIQYIKENSGLIRHADIVLIDTNLSSETIDYLFSHFSDSRFVMDSVSAVKSVKVKKYLDRIYSLKANRVEAGCILGIELPDDDSIRKAVKELLRRGVRYPIISDGKKGVFYGSGERVAYRPAIPVEVVNVNGAGDAFTAGIVYGFHHRKSIEETVACGQKVAARALQSMDTVNRNLSLDDLE</sequence>
<dbReference type="Gene3D" id="3.40.1190.20">
    <property type="match status" value="1"/>
</dbReference>
<dbReference type="Proteomes" id="UP000184052">
    <property type="component" value="Unassembled WGS sequence"/>
</dbReference>
<dbReference type="AlphaFoldDB" id="A0A1M6II74"/>
<dbReference type="Pfam" id="PF00294">
    <property type="entry name" value="PfkB"/>
    <property type="match status" value="1"/>
</dbReference>
<dbReference type="OrthoDB" id="9806249at2"/>
<dbReference type="RefSeq" id="WP_073049761.1">
    <property type="nucleotide sequence ID" value="NZ_FQZL01000017.1"/>
</dbReference>
<evidence type="ECO:0000259" key="3">
    <source>
        <dbReference type="Pfam" id="PF00294"/>
    </source>
</evidence>
<dbReference type="PANTHER" id="PTHR10584">
    <property type="entry name" value="SUGAR KINASE"/>
    <property type="match status" value="1"/>
</dbReference>
<dbReference type="STRING" id="1121476.SAMN02745751_02338"/>
<reference evidence="4 5" key="1">
    <citation type="submission" date="2016-11" db="EMBL/GenBank/DDBJ databases">
        <authorList>
            <person name="Jaros S."/>
            <person name="Januszkiewicz K."/>
            <person name="Wedrychowicz H."/>
        </authorList>
    </citation>
    <scope>NUCLEOTIDE SEQUENCE [LARGE SCALE GENOMIC DNA]</scope>
    <source>
        <strain evidence="4 5">DSM 17477</strain>
    </source>
</reference>
<keyword evidence="2 4" id="KW-0418">Kinase</keyword>
<dbReference type="GO" id="GO:0016301">
    <property type="term" value="F:kinase activity"/>
    <property type="evidence" value="ECO:0007669"/>
    <property type="project" value="UniProtKB-KW"/>
</dbReference>
<gene>
    <name evidence="4" type="ORF">SAMN02745751_02338</name>
</gene>
<dbReference type="InterPro" id="IPR002173">
    <property type="entry name" value="Carboh/pur_kinase_PfkB_CS"/>
</dbReference>
<evidence type="ECO:0000313" key="5">
    <source>
        <dbReference type="Proteomes" id="UP000184052"/>
    </source>
</evidence>
<accession>A0A1M6II74</accession>
<organism evidence="4 5">
    <name type="scientific">Dethiosulfatibacter aminovorans DSM 17477</name>
    <dbReference type="NCBI Taxonomy" id="1121476"/>
    <lineage>
        <taxon>Bacteria</taxon>
        <taxon>Bacillati</taxon>
        <taxon>Bacillota</taxon>
        <taxon>Tissierellia</taxon>
        <taxon>Dethiosulfatibacter</taxon>
    </lineage>
</organism>
<dbReference type="SUPFAM" id="SSF53613">
    <property type="entry name" value="Ribokinase-like"/>
    <property type="match status" value="1"/>
</dbReference>
<name>A0A1M6II74_9FIRM</name>
<dbReference type="EMBL" id="FQZL01000017">
    <property type="protein sequence ID" value="SHJ34107.1"/>
    <property type="molecule type" value="Genomic_DNA"/>
</dbReference>
<dbReference type="InterPro" id="IPR029056">
    <property type="entry name" value="Ribokinase-like"/>
</dbReference>
<keyword evidence="1" id="KW-0808">Transferase</keyword>